<evidence type="ECO:0000313" key="2">
    <source>
        <dbReference type="Proteomes" id="UP000186323"/>
    </source>
</evidence>
<dbReference type="Proteomes" id="UP000186323">
    <property type="component" value="Chromosome I"/>
</dbReference>
<dbReference type="OrthoDB" id="5460477at2"/>
<organism evidence="1 2">
    <name type="scientific">Desulfovibrio piger</name>
    <dbReference type="NCBI Taxonomy" id="901"/>
    <lineage>
        <taxon>Bacteria</taxon>
        <taxon>Pseudomonadati</taxon>
        <taxon>Thermodesulfobacteriota</taxon>
        <taxon>Desulfovibrionia</taxon>
        <taxon>Desulfovibrionales</taxon>
        <taxon>Desulfovibrionaceae</taxon>
        <taxon>Desulfovibrio</taxon>
    </lineage>
</organism>
<proteinExistence type="predicted"/>
<dbReference type="AlphaFoldDB" id="A0A1K1LD43"/>
<dbReference type="RefSeq" id="WP_072333344.1">
    <property type="nucleotide sequence ID" value="NZ_LT630450.1"/>
</dbReference>
<dbReference type="KEGG" id="dpg:DESPIGER_0784"/>
<gene>
    <name evidence="1" type="ORF">DESPIGER_0784</name>
</gene>
<name>A0A1K1LD43_9BACT</name>
<accession>A0A1K1LD43</accession>
<keyword evidence="2" id="KW-1185">Reference proteome</keyword>
<dbReference type="EMBL" id="LT630450">
    <property type="protein sequence ID" value="SFV72660.1"/>
    <property type="molecule type" value="Genomic_DNA"/>
</dbReference>
<sequence length="70" mass="8280">MPAYLHGLLVACDQLLNALLGGWPDETLSSRCWRWHKDDVRSWPCRLIDILFWWDREQRGGTSIRHCELS</sequence>
<reference evidence="2" key="1">
    <citation type="submission" date="2016-10" db="EMBL/GenBank/DDBJ databases">
        <authorList>
            <person name="Wegmann U."/>
        </authorList>
    </citation>
    <scope>NUCLEOTIDE SEQUENCE [LARGE SCALE GENOMIC DNA]</scope>
</reference>
<protein>
    <submittedName>
        <fullName evidence="1">Uncharacterized protein</fullName>
    </submittedName>
</protein>
<evidence type="ECO:0000313" key="1">
    <source>
        <dbReference type="EMBL" id="SFV72660.1"/>
    </source>
</evidence>